<proteinExistence type="predicted"/>
<organism evidence="2 3">
    <name type="scientific">Baudoinia panamericana (strain UAMH 10762)</name>
    <name type="common">Angels' share fungus</name>
    <name type="synonym">Baudoinia compniacensis (strain UAMH 10762)</name>
    <dbReference type="NCBI Taxonomy" id="717646"/>
    <lineage>
        <taxon>Eukaryota</taxon>
        <taxon>Fungi</taxon>
        <taxon>Dikarya</taxon>
        <taxon>Ascomycota</taxon>
        <taxon>Pezizomycotina</taxon>
        <taxon>Dothideomycetes</taxon>
        <taxon>Dothideomycetidae</taxon>
        <taxon>Mycosphaerellales</taxon>
        <taxon>Teratosphaeriaceae</taxon>
        <taxon>Baudoinia</taxon>
    </lineage>
</organism>
<gene>
    <name evidence="2" type="ORF">BAUCODRAFT_521522</name>
</gene>
<dbReference type="OrthoDB" id="4142625at2759"/>
<evidence type="ECO:0000313" key="3">
    <source>
        <dbReference type="Proteomes" id="UP000011761"/>
    </source>
</evidence>
<dbReference type="KEGG" id="bcom:BAUCODRAFT_521522"/>
<evidence type="ECO:0000256" key="1">
    <source>
        <dbReference type="SAM" id="MobiDB-lite"/>
    </source>
</evidence>
<dbReference type="OMA" id="PNANITH"/>
<evidence type="ECO:0000313" key="2">
    <source>
        <dbReference type="EMBL" id="EMC95003.1"/>
    </source>
</evidence>
<accession>M2MTZ4</accession>
<dbReference type="GeneID" id="19115136"/>
<protein>
    <submittedName>
        <fullName evidence="2">Uncharacterized protein</fullName>
    </submittedName>
</protein>
<keyword evidence="3" id="KW-1185">Reference proteome</keyword>
<dbReference type="HOGENOM" id="CLU_056755_0_0_1"/>
<feature type="region of interest" description="Disordered" evidence="1">
    <location>
        <begin position="379"/>
        <end position="399"/>
    </location>
</feature>
<dbReference type="Proteomes" id="UP000011761">
    <property type="component" value="Unassembled WGS sequence"/>
</dbReference>
<reference evidence="2 3" key="1">
    <citation type="journal article" date="2012" name="PLoS Pathog.">
        <title>Diverse lifestyles and strategies of plant pathogenesis encoded in the genomes of eighteen Dothideomycetes fungi.</title>
        <authorList>
            <person name="Ohm R.A."/>
            <person name="Feau N."/>
            <person name="Henrissat B."/>
            <person name="Schoch C.L."/>
            <person name="Horwitz B.A."/>
            <person name="Barry K.W."/>
            <person name="Condon B.J."/>
            <person name="Copeland A.C."/>
            <person name="Dhillon B."/>
            <person name="Glaser F."/>
            <person name="Hesse C.N."/>
            <person name="Kosti I."/>
            <person name="LaButti K."/>
            <person name="Lindquist E.A."/>
            <person name="Lucas S."/>
            <person name="Salamov A.A."/>
            <person name="Bradshaw R.E."/>
            <person name="Ciuffetti L."/>
            <person name="Hamelin R.C."/>
            <person name="Kema G.H.J."/>
            <person name="Lawrence C."/>
            <person name="Scott J.A."/>
            <person name="Spatafora J.W."/>
            <person name="Turgeon B.G."/>
            <person name="de Wit P.J.G.M."/>
            <person name="Zhong S."/>
            <person name="Goodwin S.B."/>
            <person name="Grigoriev I.V."/>
        </authorList>
    </citation>
    <scope>NUCLEOTIDE SEQUENCE [LARGE SCALE GENOMIC DNA]</scope>
    <source>
        <strain evidence="2 3">UAMH 10762</strain>
    </source>
</reference>
<name>M2MTZ4_BAUPA</name>
<sequence>MLIHVADASRSVSTGIQLEPTHFQSLNSQRIEVTYGTYTVPPRSEDDGMMHFRGRFSPPCTDCLVTSMLADIRYPNDTVADASTGMWMHHVVFVNLNRSDSTCPEILPSQQRFFASGNERTEVDLTAGGANKLGYAFNATDMLAMQGELMNLLDEAQKVVVSVTWEFIDRSSAIAAGFREVVPYWLDVGGCGNSDKPALPDQAFEYGSPRLHVRAYGEIAFVGGHLHDGGTHIDMLRDDKVICTMRAAYGKADASVDGMEHIAHIPVCTDVGAVDRNDQWTIKAYYDTIEHPPMALDDGSLEPVMGIAIAYVVGGERNSGKGKGSSYNEVLWIVLPLISLVLVATGLGLRRNPEVAQSWYDWIRYRGWQRVKLDDEQQAAREEEGTLLAGQRHNNDDEV</sequence>
<dbReference type="eggNOG" id="ENOG502ST70">
    <property type="taxonomic scope" value="Eukaryota"/>
</dbReference>
<dbReference type="RefSeq" id="XP_007677679.1">
    <property type="nucleotide sequence ID" value="XM_007679489.1"/>
</dbReference>
<dbReference type="EMBL" id="KB445557">
    <property type="protein sequence ID" value="EMC95003.1"/>
    <property type="molecule type" value="Genomic_DNA"/>
</dbReference>
<dbReference type="AlphaFoldDB" id="M2MTZ4"/>